<name>A0ABY6D568_9BACT</name>
<proteinExistence type="predicted"/>
<keyword evidence="5" id="KW-1185">Reference proteome</keyword>
<evidence type="ECO:0000313" key="4">
    <source>
        <dbReference type="EMBL" id="UXX81039.1"/>
    </source>
</evidence>
<dbReference type="InterPro" id="IPR014718">
    <property type="entry name" value="GH-type_carb-bd"/>
</dbReference>
<dbReference type="EMBL" id="CP106735">
    <property type="protein sequence ID" value="UXX81039.1"/>
    <property type="molecule type" value="Genomic_DNA"/>
</dbReference>
<reference evidence="4" key="1">
    <citation type="submission" date="2022-10" db="EMBL/GenBank/DDBJ databases">
        <title>Comparative genomics and taxonomic characterization of three novel marine species of genus Reichenbachiella exhibiting antioxidant and polysaccharide degradation activities.</title>
        <authorList>
            <person name="Muhammad N."/>
            <person name="Lee Y.-J."/>
            <person name="Ko J."/>
            <person name="Kim S.-G."/>
        </authorList>
    </citation>
    <scope>NUCLEOTIDE SEQUENCE</scope>
    <source>
        <strain evidence="4">Wsw4-B4</strain>
    </source>
</reference>
<organism evidence="4 5">
    <name type="scientific">Reichenbachiella carrageenanivorans</name>
    <dbReference type="NCBI Taxonomy" id="2979869"/>
    <lineage>
        <taxon>Bacteria</taxon>
        <taxon>Pseudomonadati</taxon>
        <taxon>Bacteroidota</taxon>
        <taxon>Cytophagia</taxon>
        <taxon>Cytophagales</taxon>
        <taxon>Reichenbachiellaceae</taxon>
        <taxon>Reichenbachiella</taxon>
    </lineage>
</organism>
<protein>
    <recommendedName>
        <fullName evidence="6">Galactose mutarotase</fullName>
    </recommendedName>
</protein>
<evidence type="ECO:0000313" key="5">
    <source>
        <dbReference type="Proteomes" id="UP001062165"/>
    </source>
</evidence>
<evidence type="ECO:0000256" key="1">
    <source>
        <dbReference type="ARBA" id="ARBA00001913"/>
    </source>
</evidence>
<dbReference type="RefSeq" id="WP_263052768.1">
    <property type="nucleotide sequence ID" value="NZ_CP106735.1"/>
</dbReference>
<dbReference type="Gene3D" id="2.70.98.10">
    <property type="match status" value="1"/>
</dbReference>
<gene>
    <name evidence="4" type="ORF">N7E81_07995</name>
</gene>
<dbReference type="Proteomes" id="UP001062165">
    <property type="component" value="Chromosome"/>
</dbReference>
<accession>A0ABY6D568</accession>
<sequence>MTKSNTILLKNEKVTFEMALEGSAFLKFEFQDQKLNPLDWSLPIERLPDTNIGSFPFRGQFLCLGTWGMPTDGEKKAGLKFYGEVNTEVWDIVQTQTKETQQVITHCLEPNQQLEVLRTVTLSETAPVLEVTETVTNQLPIGRPYNMLQHATFGGQFINQKTIISSNAGKGFYQNGDYRRATYEDIEATSYDWPMAQLPDVEVDLRPSKQIEKTFNSSHIFPDSTTTAWATIANREDGLLIGYIWDKKDYPWLNIWHQFEEGKVKGRALEFATCGMWQSFEYMMTTDSRFFGQNSFEFIDAGETKSKSYKMFLLKIDKSFEGVDDIQFNDTEIDISFTKSGQETKESIKY</sequence>
<evidence type="ECO:0008006" key="6">
    <source>
        <dbReference type="Google" id="ProtNLM"/>
    </source>
</evidence>
<comment type="subunit">
    <text evidence="2">Monomer.</text>
</comment>
<comment type="cofactor">
    <cofactor evidence="1">
        <name>Ca(2+)</name>
        <dbReference type="ChEBI" id="CHEBI:29108"/>
    </cofactor>
</comment>
<evidence type="ECO:0000256" key="2">
    <source>
        <dbReference type="ARBA" id="ARBA00011245"/>
    </source>
</evidence>
<keyword evidence="3" id="KW-0106">Calcium</keyword>
<evidence type="ECO:0000256" key="3">
    <source>
        <dbReference type="ARBA" id="ARBA00022837"/>
    </source>
</evidence>